<evidence type="ECO:0000256" key="1">
    <source>
        <dbReference type="SAM" id="Phobius"/>
    </source>
</evidence>
<proteinExistence type="predicted"/>
<keyword evidence="1" id="KW-0472">Membrane</keyword>
<dbReference type="EMBL" id="OBEJ01000001">
    <property type="protein sequence ID" value="SNZ06176.1"/>
    <property type="molecule type" value="Genomic_DNA"/>
</dbReference>
<feature type="transmembrane region" description="Helical" evidence="1">
    <location>
        <begin position="27"/>
        <end position="47"/>
    </location>
</feature>
<dbReference type="OrthoDB" id="381313at2157"/>
<evidence type="ECO:0000313" key="3">
    <source>
        <dbReference type="Proteomes" id="UP000219453"/>
    </source>
</evidence>
<name>A0A285NE21_NATPI</name>
<gene>
    <name evidence="2" type="ORF">SAMN06269185_1075</name>
</gene>
<keyword evidence="1" id="KW-0812">Transmembrane</keyword>
<keyword evidence="1" id="KW-1133">Transmembrane helix</keyword>
<dbReference type="Proteomes" id="UP000219453">
    <property type="component" value="Unassembled WGS sequence"/>
</dbReference>
<accession>A0A285NE21</accession>
<reference evidence="3" key="1">
    <citation type="submission" date="2017-09" db="EMBL/GenBank/DDBJ databases">
        <authorList>
            <person name="Varghese N."/>
            <person name="Submissions S."/>
        </authorList>
    </citation>
    <scope>NUCLEOTIDE SEQUENCE [LARGE SCALE GENOMIC DNA]</scope>
    <source>
        <strain evidence="3">DSM 27208</strain>
    </source>
</reference>
<organism evidence="2 3">
    <name type="scientific">Natronoarchaeum philippinense</name>
    <dbReference type="NCBI Taxonomy" id="558529"/>
    <lineage>
        <taxon>Archaea</taxon>
        <taxon>Methanobacteriati</taxon>
        <taxon>Methanobacteriota</taxon>
        <taxon>Stenosarchaea group</taxon>
        <taxon>Halobacteria</taxon>
        <taxon>Halobacteriales</taxon>
        <taxon>Natronoarchaeaceae</taxon>
    </lineage>
</organism>
<protein>
    <submittedName>
        <fullName evidence="2">Uncharacterized protein</fullName>
    </submittedName>
</protein>
<keyword evidence="3" id="KW-1185">Reference proteome</keyword>
<sequence>MSEKYLDCLWSHDCSWFDFVLAPYVDLLGSSTVGMLIGGTIILSLYILADDLALPSVMTILLGGIFFTILPGGIQQVALSVMIVGGLAAFMEVARRYVL</sequence>
<dbReference type="AlphaFoldDB" id="A0A285NE21"/>
<dbReference type="RefSeq" id="WP_097008029.1">
    <property type="nucleotide sequence ID" value="NZ_OBEJ01000001.1"/>
</dbReference>
<evidence type="ECO:0000313" key="2">
    <source>
        <dbReference type="EMBL" id="SNZ06176.1"/>
    </source>
</evidence>